<reference evidence="1 2" key="1">
    <citation type="submission" date="2020-08" db="EMBL/GenBank/DDBJ databases">
        <title>Genomic Encyclopedia of Type Strains, Phase IV (KMG-IV): sequencing the most valuable type-strain genomes for metagenomic binning, comparative biology and taxonomic classification.</title>
        <authorList>
            <person name="Goeker M."/>
        </authorList>
    </citation>
    <scope>NUCLEOTIDE SEQUENCE [LARGE SCALE GENOMIC DNA]</scope>
    <source>
        <strain evidence="1 2">DSM 43350</strain>
    </source>
</reference>
<organism evidence="1 2">
    <name type="scientific">Streptomyces paradoxus</name>
    <dbReference type="NCBI Taxonomy" id="66375"/>
    <lineage>
        <taxon>Bacteria</taxon>
        <taxon>Bacillati</taxon>
        <taxon>Actinomycetota</taxon>
        <taxon>Actinomycetes</taxon>
        <taxon>Kitasatosporales</taxon>
        <taxon>Streptomycetaceae</taxon>
        <taxon>Streptomyces</taxon>
    </lineage>
</organism>
<comment type="caution">
    <text evidence="1">The sequence shown here is derived from an EMBL/GenBank/DDBJ whole genome shotgun (WGS) entry which is preliminary data.</text>
</comment>
<dbReference type="AlphaFoldDB" id="A0A7W9TBQ0"/>
<evidence type="ECO:0000313" key="2">
    <source>
        <dbReference type="Proteomes" id="UP000591537"/>
    </source>
</evidence>
<gene>
    <name evidence="1" type="ORF">HNR57_002998</name>
</gene>
<proteinExistence type="predicted"/>
<evidence type="ECO:0000313" key="1">
    <source>
        <dbReference type="EMBL" id="MBB6077083.1"/>
    </source>
</evidence>
<protein>
    <submittedName>
        <fullName evidence="1">Uncharacterized protein</fullName>
    </submittedName>
</protein>
<name>A0A7W9TBQ0_9ACTN</name>
<dbReference type="EMBL" id="JACHGV010000004">
    <property type="protein sequence ID" value="MBB6077083.1"/>
    <property type="molecule type" value="Genomic_DNA"/>
</dbReference>
<dbReference type="Proteomes" id="UP000591537">
    <property type="component" value="Unassembled WGS sequence"/>
</dbReference>
<accession>A0A7W9TBQ0</accession>
<sequence length="93" mass="9741">MFGLMLSAPATASAAAQAHPSGCTFEVVDSKMTVARCSKSNGGHYRAQAMCKDTDTGAIKFFDGDWRNNGSHSRAYCQGSTRTVSAGITTKAS</sequence>
<keyword evidence="2" id="KW-1185">Reference proteome</keyword>